<evidence type="ECO:0000259" key="3">
    <source>
        <dbReference type="Pfam" id="PF08541"/>
    </source>
</evidence>
<keyword evidence="2 4" id="KW-0012">Acyltransferase</keyword>
<dbReference type="Pfam" id="PF08541">
    <property type="entry name" value="ACP_syn_III_C"/>
    <property type="match status" value="1"/>
</dbReference>
<dbReference type="SUPFAM" id="SSF53901">
    <property type="entry name" value="Thiolase-like"/>
    <property type="match status" value="2"/>
</dbReference>
<dbReference type="InterPro" id="IPR016039">
    <property type="entry name" value="Thiolase-like"/>
</dbReference>
<keyword evidence="1 4" id="KW-0808">Transferase</keyword>
<proteinExistence type="predicted"/>
<dbReference type="InterPro" id="IPR013747">
    <property type="entry name" value="ACP_syn_III_C"/>
</dbReference>
<gene>
    <name evidence="4" type="ORF">BJ998_009143</name>
</gene>
<dbReference type="Proteomes" id="UP000585638">
    <property type="component" value="Unassembled WGS sequence"/>
</dbReference>
<evidence type="ECO:0000313" key="5">
    <source>
        <dbReference type="Proteomes" id="UP000585638"/>
    </source>
</evidence>
<dbReference type="EC" id="2.3.1.180" evidence="4"/>
<evidence type="ECO:0000256" key="1">
    <source>
        <dbReference type="ARBA" id="ARBA00022679"/>
    </source>
</evidence>
<name>A0A7W9KSE1_9PSEU</name>
<evidence type="ECO:0000256" key="2">
    <source>
        <dbReference type="ARBA" id="ARBA00023315"/>
    </source>
</evidence>
<dbReference type="AlphaFoldDB" id="A0A7W9KSE1"/>
<keyword evidence="5" id="KW-1185">Reference proteome</keyword>
<dbReference type="GO" id="GO:0033818">
    <property type="term" value="F:beta-ketoacyl-acyl-carrier-protein synthase III activity"/>
    <property type="evidence" value="ECO:0007669"/>
    <property type="project" value="UniProtKB-EC"/>
</dbReference>
<dbReference type="Gene3D" id="3.40.47.10">
    <property type="match status" value="2"/>
</dbReference>
<evidence type="ECO:0000313" key="4">
    <source>
        <dbReference type="EMBL" id="MBB5897884.1"/>
    </source>
</evidence>
<dbReference type="RefSeq" id="WP_184870366.1">
    <property type="nucleotide sequence ID" value="NZ_BAAAWY010000048.1"/>
</dbReference>
<protein>
    <submittedName>
        <fullName evidence="4">3-oxoacyl-[acyl-carrier-protein] synthase-3</fullName>
        <ecNumber evidence="4">2.3.1.180</ecNumber>
    </submittedName>
</protein>
<sequence length="331" mass="35692">MPRPFALRAVAHFLPDDELLVADLPFADEERETGRNLGIERVRADDGLSAVDLAVRAGEQALTQAGLNAGDLDALIVIDSRVPRTLLSSEATRVQAILGARRAVTFGVGGLGCVSIAPALRASRAFLADEETAEHVLVVHGSKPATPNRYRHPVTVNGDGGQAVVIGRTGPLRVLDLVQYSNGEYWDLFAVDFRDRPVADWREECADPPKYSFKLAVETRNRLRELYRDLLARNGMVSGDVHCHLGQNLSEGSLRFTAESLDVQIAKACTDNLRRYGHLGPNDMLLNLTAAIDGGELGAGQRAVLVGASPVAAWSLLLVENGDSGATEHYL</sequence>
<reference evidence="4 5" key="1">
    <citation type="submission" date="2020-08" db="EMBL/GenBank/DDBJ databases">
        <title>Sequencing the genomes of 1000 actinobacteria strains.</title>
        <authorList>
            <person name="Klenk H.-P."/>
        </authorList>
    </citation>
    <scope>NUCLEOTIDE SEQUENCE [LARGE SCALE GENOMIC DNA]</scope>
    <source>
        <strain evidence="4 5">DSM 43851</strain>
    </source>
</reference>
<dbReference type="GO" id="GO:0044550">
    <property type="term" value="P:secondary metabolite biosynthetic process"/>
    <property type="evidence" value="ECO:0007669"/>
    <property type="project" value="TreeGrafter"/>
</dbReference>
<feature type="domain" description="Beta-ketoacyl-[acyl-carrier-protein] synthase III C-terminal" evidence="3">
    <location>
        <begin position="231"/>
        <end position="314"/>
    </location>
</feature>
<organism evidence="4 5">
    <name type="scientific">Kutzneria kofuensis</name>
    <dbReference type="NCBI Taxonomy" id="103725"/>
    <lineage>
        <taxon>Bacteria</taxon>
        <taxon>Bacillati</taxon>
        <taxon>Actinomycetota</taxon>
        <taxon>Actinomycetes</taxon>
        <taxon>Pseudonocardiales</taxon>
        <taxon>Pseudonocardiaceae</taxon>
        <taxon>Kutzneria</taxon>
    </lineage>
</organism>
<dbReference type="PANTHER" id="PTHR34069:SF2">
    <property type="entry name" value="BETA-KETOACYL-[ACYL-CARRIER-PROTEIN] SYNTHASE III"/>
    <property type="match status" value="1"/>
</dbReference>
<comment type="caution">
    <text evidence="4">The sequence shown here is derived from an EMBL/GenBank/DDBJ whole genome shotgun (WGS) entry which is preliminary data.</text>
</comment>
<dbReference type="EMBL" id="JACHIR010000004">
    <property type="protein sequence ID" value="MBB5897884.1"/>
    <property type="molecule type" value="Genomic_DNA"/>
</dbReference>
<accession>A0A7W9KSE1</accession>
<dbReference type="PANTHER" id="PTHR34069">
    <property type="entry name" value="3-OXOACYL-[ACYL-CARRIER-PROTEIN] SYNTHASE 3"/>
    <property type="match status" value="1"/>
</dbReference>